<organism evidence="1 2">
    <name type="scientific">Nephila pilipes</name>
    <name type="common">Giant wood spider</name>
    <name type="synonym">Nephila maculata</name>
    <dbReference type="NCBI Taxonomy" id="299642"/>
    <lineage>
        <taxon>Eukaryota</taxon>
        <taxon>Metazoa</taxon>
        <taxon>Ecdysozoa</taxon>
        <taxon>Arthropoda</taxon>
        <taxon>Chelicerata</taxon>
        <taxon>Arachnida</taxon>
        <taxon>Araneae</taxon>
        <taxon>Araneomorphae</taxon>
        <taxon>Entelegynae</taxon>
        <taxon>Araneoidea</taxon>
        <taxon>Nephilidae</taxon>
        <taxon>Nephila</taxon>
    </lineage>
</organism>
<dbReference type="Proteomes" id="UP000887013">
    <property type="component" value="Unassembled WGS sequence"/>
</dbReference>
<feature type="non-terminal residue" evidence="1">
    <location>
        <position position="1"/>
    </location>
</feature>
<gene>
    <name evidence="1" type="ORF">NPIL_504421</name>
</gene>
<sequence length="48" mass="5333">CDAMGSHFTPASASKVKVEVEKYLSALKEASSCQTDLRYRSIRPSLDR</sequence>
<reference evidence="1" key="1">
    <citation type="submission" date="2020-08" db="EMBL/GenBank/DDBJ databases">
        <title>Multicomponent nature underlies the extraordinary mechanical properties of spider dragline silk.</title>
        <authorList>
            <person name="Kono N."/>
            <person name="Nakamura H."/>
            <person name="Mori M."/>
            <person name="Yoshida Y."/>
            <person name="Ohtoshi R."/>
            <person name="Malay A.D."/>
            <person name="Moran D.A.P."/>
            <person name="Tomita M."/>
            <person name="Numata K."/>
            <person name="Arakawa K."/>
        </authorList>
    </citation>
    <scope>NUCLEOTIDE SEQUENCE</scope>
</reference>
<dbReference type="EMBL" id="BMAW01084670">
    <property type="protein sequence ID" value="GFU39715.1"/>
    <property type="molecule type" value="Genomic_DNA"/>
</dbReference>
<accession>A0A8X6UR86</accession>
<comment type="caution">
    <text evidence="1">The sequence shown here is derived from an EMBL/GenBank/DDBJ whole genome shotgun (WGS) entry which is preliminary data.</text>
</comment>
<evidence type="ECO:0000313" key="2">
    <source>
        <dbReference type="Proteomes" id="UP000887013"/>
    </source>
</evidence>
<protein>
    <submittedName>
        <fullName evidence="1">Uncharacterized protein</fullName>
    </submittedName>
</protein>
<proteinExistence type="predicted"/>
<name>A0A8X6UR86_NEPPI</name>
<keyword evidence="2" id="KW-1185">Reference proteome</keyword>
<evidence type="ECO:0000313" key="1">
    <source>
        <dbReference type="EMBL" id="GFU39715.1"/>
    </source>
</evidence>
<dbReference type="AlphaFoldDB" id="A0A8X6UR86"/>